<gene>
    <name evidence="12" type="ORF">KUCA_T00005840001</name>
</gene>
<comment type="domain">
    <text evidence="9">The twin Cx2C motifs are involved in the recognition by the mitochondrial MIA40-ERV1 disulfide relay system. The formation of 2 disulfide bonds in the Cx2C motifs through dithiol/disulfide exchange reactions effectively traps the protein in the mitochondrial intermembrane space.</text>
</comment>
<feature type="short sequence motif" description="Cx2C motif 2" evidence="9">
    <location>
        <begin position="316"/>
        <end position="319"/>
    </location>
</feature>
<feature type="domain" description="Anamorsin C-terminal" evidence="10">
    <location>
        <begin position="211"/>
        <end position="335"/>
    </location>
</feature>
<evidence type="ECO:0000313" key="13">
    <source>
        <dbReference type="Proteomes" id="UP000019384"/>
    </source>
</evidence>
<proteinExistence type="inferred from homology"/>
<keyword evidence="4 9" id="KW-0963">Cytoplasm</keyword>
<feature type="region of interest" description="Fe-S binding site B" evidence="9">
    <location>
        <begin position="305"/>
        <end position="319"/>
    </location>
</feature>
<keyword evidence="9" id="KW-0001">2Fe-2S</keyword>
<comment type="similarity">
    <text evidence="2 9">Belongs to the anamorsin family.</text>
</comment>
<name>W6MSQ6_9ASCO</name>
<feature type="binding site" evidence="9">
    <location>
        <position position="308"/>
    </location>
    <ligand>
        <name>[4Fe-4S] cluster</name>
        <dbReference type="ChEBI" id="CHEBI:49883"/>
    </ligand>
</feature>
<dbReference type="GO" id="GO:0046872">
    <property type="term" value="F:metal ion binding"/>
    <property type="evidence" value="ECO:0007669"/>
    <property type="project" value="UniProtKB-KW"/>
</dbReference>
<comment type="domain">
    <text evidence="9">The N-terminal domain has structural similarity with S-adenosyl-L-methionine-dependent methyltransferases, but does not bind S-adenosyl-L-methionine. It is required for correct assembly of the 2 Fe-S clusters.</text>
</comment>
<evidence type="ECO:0000259" key="11">
    <source>
        <dbReference type="Pfam" id="PF16803"/>
    </source>
</evidence>
<reference evidence="12" key="2">
    <citation type="submission" date="2014-02" db="EMBL/GenBank/DDBJ databases">
        <title>Complete DNA sequence of /Kuraishia capsulata/ illustrates novel genomic features among budding yeasts (/Saccharomycotina/).</title>
        <authorList>
            <person name="Morales L."/>
            <person name="Noel B."/>
            <person name="Porcel B."/>
            <person name="Marcet-Houben M."/>
            <person name="Hullo M-F."/>
            <person name="Sacerdot C."/>
            <person name="Tekaia F."/>
            <person name="Leh-Louis V."/>
            <person name="Despons L."/>
            <person name="Khanna V."/>
            <person name="Aury J-M."/>
            <person name="Barbe V."/>
            <person name="Couloux A."/>
            <person name="Labadie K."/>
            <person name="Pelletier E."/>
            <person name="Souciet J-L."/>
            <person name="Boekhout T."/>
            <person name="Gabaldon T."/>
            <person name="Wincker P."/>
            <person name="Dujon B."/>
        </authorList>
    </citation>
    <scope>NUCLEOTIDE SEQUENCE</scope>
    <source>
        <strain evidence="12">CBS 1993</strain>
    </source>
</reference>
<dbReference type="GO" id="GO:0016226">
    <property type="term" value="P:iron-sulfur cluster assembly"/>
    <property type="evidence" value="ECO:0007669"/>
    <property type="project" value="UniProtKB-UniRule"/>
</dbReference>
<dbReference type="STRING" id="1382522.W6MSQ6"/>
<evidence type="ECO:0000256" key="3">
    <source>
        <dbReference type="ARBA" id="ARBA00022485"/>
    </source>
</evidence>
<dbReference type="RefSeq" id="XP_022461829.1">
    <property type="nucleotide sequence ID" value="XM_022603063.1"/>
</dbReference>
<dbReference type="HAMAP" id="MF_03115">
    <property type="entry name" value="Anamorsin"/>
    <property type="match status" value="1"/>
</dbReference>
<dbReference type="GO" id="GO:0005829">
    <property type="term" value="C:cytosol"/>
    <property type="evidence" value="ECO:0007669"/>
    <property type="project" value="EnsemblFungi"/>
</dbReference>
<feature type="short sequence motif" description="Cx2C motif 1" evidence="9">
    <location>
        <begin position="305"/>
        <end position="308"/>
    </location>
</feature>
<dbReference type="OrthoDB" id="311633at2759"/>
<protein>
    <submittedName>
        <fullName evidence="12">Uncharacterized protein</fullName>
    </submittedName>
</protein>
<feature type="binding site" evidence="9">
    <location>
        <position position="305"/>
    </location>
    <ligand>
        <name>[4Fe-4S] cluster</name>
        <dbReference type="ChEBI" id="CHEBI:49883"/>
    </ligand>
</feature>
<dbReference type="GO" id="GO:0009055">
    <property type="term" value="F:electron transfer activity"/>
    <property type="evidence" value="ECO:0007669"/>
    <property type="project" value="UniProtKB-UniRule"/>
</dbReference>
<comment type="subcellular location">
    <subcellularLocation>
        <location evidence="9">Cytoplasm</location>
    </subcellularLocation>
    <subcellularLocation>
        <location evidence="9">Mitochondrion intermembrane space</location>
    </subcellularLocation>
</comment>
<dbReference type="HOGENOM" id="CLU_067152_0_0_1"/>
<evidence type="ECO:0000313" key="12">
    <source>
        <dbReference type="EMBL" id="CDK29846.1"/>
    </source>
</evidence>
<dbReference type="GeneID" id="34523217"/>
<feature type="binding site" evidence="9">
    <location>
        <position position="228"/>
    </location>
    <ligand>
        <name>[2Fe-2S] cluster</name>
        <dbReference type="ChEBI" id="CHEBI:190135"/>
    </ligand>
</feature>
<dbReference type="EMBL" id="HG793131">
    <property type="protein sequence ID" value="CDK29846.1"/>
    <property type="molecule type" value="Genomic_DNA"/>
</dbReference>
<dbReference type="GO" id="GO:0045019">
    <property type="term" value="P:negative regulation of nitric oxide biosynthetic process"/>
    <property type="evidence" value="ECO:0007669"/>
    <property type="project" value="EnsemblFungi"/>
</dbReference>
<dbReference type="InterPro" id="IPR046408">
    <property type="entry name" value="CIAPIN1"/>
</dbReference>
<feature type="binding site" evidence="9">
    <location>
        <position position="319"/>
    </location>
    <ligand>
        <name>[4Fe-4S] cluster</name>
        <dbReference type="ChEBI" id="CHEBI:49883"/>
    </ligand>
</feature>
<feature type="binding site" evidence="9">
    <location>
        <position position="231"/>
    </location>
    <ligand>
        <name>[2Fe-2S] cluster</name>
        <dbReference type="ChEBI" id="CHEBI:190135"/>
    </ligand>
</feature>
<evidence type="ECO:0000256" key="6">
    <source>
        <dbReference type="ARBA" id="ARBA00023004"/>
    </source>
</evidence>
<evidence type="ECO:0000256" key="2">
    <source>
        <dbReference type="ARBA" id="ARBA00008169"/>
    </source>
</evidence>
<evidence type="ECO:0000256" key="4">
    <source>
        <dbReference type="ARBA" id="ARBA00022490"/>
    </source>
</evidence>
<accession>W6MSQ6</accession>
<comment type="domain">
    <text evidence="9">The C-terminal domain binds 2 Fe-S clusters but is otherwise mostly in an intrinsically disordered conformation.</text>
</comment>
<evidence type="ECO:0000256" key="1">
    <source>
        <dbReference type="ARBA" id="ARBA00001966"/>
    </source>
</evidence>
<dbReference type="GO" id="GO:0005758">
    <property type="term" value="C:mitochondrial intermembrane space"/>
    <property type="evidence" value="ECO:0007669"/>
    <property type="project" value="UniProtKB-SubCell"/>
</dbReference>
<comment type="caution">
    <text evidence="9">Lacks conserved residue(s) required for the propagation of feature annotation.</text>
</comment>
<keyword evidence="3 9" id="KW-0004">4Fe-4S</keyword>
<dbReference type="GO" id="GO:1901299">
    <property type="term" value="P:negative regulation of hydrogen peroxide-mediated programmed cell death"/>
    <property type="evidence" value="ECO:0007669"/>
    <property type="project" value="EnsemblFungi"/>
</dbReference>
<evidence type="ECO:0000256" key="9">
    <source>
        <dbReference type="HAMAP-Rule" id="MF_03115"/>
    </source>
</evidence>
<dbReference type="GO" id="GO:0097361">
    <property type="term" value="C:cytosolic [4Fe-4S] assembly targeting complex"/>
    <property type="evidence" value="ECO:0007669"/>
    <property type="project" value="EnsemblFungi"/>
</dbReference>
<dbReference type="GO" id="GO:0051537">
    <property type="term" value="F:2 iron, 2 sulfur cluster binding"/>
    <property type="evidence" value="ECO:0007669"/>
    <property type="project" value="UniProtKB-UniRule"/>
</dbReference>
<reference evidence="12" key="1">
    <citation type="submission" date="2013-12" db="EMBL/GenBank/DDBJ databases">
        <authorList>
            <person name="Genoscope - CEA"/>
        </authorList>
    </citation>
    <scope>NUCLEOTIDE SEQUENCE</scope>
    <source>
        <strain evidence="12">CBS 1993</strain>
    </source>
</reference>
<keyword evidence="6 9" id="KW-0408">Iron</keyword>
<evidence type="ECO:0000256" key="8">
    <source>
        <dbReference type="ARBA" id="ARBA00023128"/>
    </source>
</evidence>
<feature type="binding site" evidence="9">
    <location>
        <position position="316"/>
    </location>
    <ligand>
        <name>[4Fe-4S] cluster</name>
        <dbReference type="ChEBI" id="CHEBI:49883"/>
    </ligand>
</feature>
<dbReference type="InterPro" id="IPR031838">
    <property type="entry name" value="Dre2_N"/>
</dbReference>
<evidence type="ECO:0000259" key="10">
    <source>
        <dbReference type="Pfam" id="PF05093"/>
    </source>
</evidence>
<feature type="domain" description="Fe-S cluster assembly protein Dre2 N-terminal" evidence="11">
    <location>
        <begin position="3"/>
        <end position="125"/>
    </location>
</feature>
<dbReference type="Pfam" id="PF16803">
    <property type="entry name" value="DRE2_N"/>
    <property type="match status" value="1"/>
</dbReference>
<dbReference type="Pfam" id="PF05093">
    <property type="entry name" value="CIAPIN1"/>
    <property type="match status" value="1"/>
</dbReference>
<dbReference type="AlphaFoldDB" id="W6MSQ6"/>
<keyword evidence="8 9" id="KW-0496">Mitochondrion</keyword>
<dbReference type="GO" id="GO:0034599">
    <property type="term" value="P:cellular response to oxidative stress"/>
    <property type="evidence" value="ECO:0007669"/>
    <property type="project" value="EnsemblFungi"/>
</dbReference>
<feature type="binding site" evidence="9">
    <location>
        <position position="233"/>
    </location>
    <ligand>
        <name>[2Fe-2S] cluster</name>
        <dbReference type="ChEBI" id="CHEBI:190135"/>
    </ligand>
</feature>
<dbReference type="InterPro" id="IPR007785">
    <property type="entry name" value="Anamorsin"/>
</dbReference>
<organism evidence="12 13">
    <name type="scientific">Kuraishia capsulata CBS 1993</name>
    <dbReference type="NCBI Taxonomy" id="1382522"/>
    <lineage>
        <taxon>Eukaryota</taxon>
        <taxon>Fungi</taxon>
        <taxon>Dikarya</taxon>
        <taxon>Ascomycota</taxon>
        <taxon>Saccharomycotina</taxon>
        <taxon>Pichiomycetes</taxon>
        <taxon>Pichiales</taxon>
        <taxon>Pichiaceae</taxon>
        <taxon>Kuraishia</taxon>
    </lineage>
</organism>
<dbReference type="Proteomes" id="UP000019384">
    <property type="component" value="Unassembled WGS sequence"/>
</dbReference>
<sequence length="342" mass="37262">MSNALLLLHPTIVTSQHEVELYKAQLLASLPQGSSISQNVIDRVANNLVSFEDASFDVINYISPPEAPKLPSVVLSLFYNALKPNGKVEGAFTNDAKLEAIMAGFLVQPDGSWLKPQPMKTTVLLKKRDSNGSKKLLPKFKKAESALPTFKRANSPTLTDTSDFGDEDSDSVTAKLRETKLTFLDMDDMDESELIDEDALVDQSLLAKPIVVPVKCELPGGKKRRKACKDCTCGLKEKEEAEEKEHRSAQDILLGSMAKSADAEARKIEERISKRAASKLGEEVKFTSEDITEIDFTIQGKTGGCGSCALGDAFRCDGCPYLGLPPFKPGQVISLDSFGEDI</sequence>
<dbReference type="PANTHER" id="PTHR13273:SF14">
    <property type="entry name" value="ANAMORSIN"/>
    <property type="match status" value="1"/>
</dbReference>
<dbReference type="Gene3D" id="3.40.50.11000">
    <property type="entry name" value="Fe-S cluster assembly protein Dre2, N-terminal domain"/>
    <property type="match status" value="1"/>
</dbReference>
<keyword evidence="5 9" id="KW-0479">Metal-binding</keyword>
<feature type="binding site" evidence="9">
    <location>
        <position position="216"/>
    </location>
    <ligand>
        <name>[2Fe-2S] cluster</name>
        <dbReference type="ChEBI" id="CHEBI:190135"/>
    </ligand>
</feature>
<comment type="cofactor">
    <cofactor evidence="1 9">
        <name>[4Fe-4S] cluster</name>
        <dbReference type="ChEBI" id="CHEBI:49883"/>
    </cofactor>
</comment>
<dbReference type="PANTHER" id="PTHR13273">
    <property type="entry name" value="ANAMORSIN"/>
    <property type="match status" value="1"/>
</dbReference>
<evidence type="ECO:0000256" key="5">
    <source>
        <dbReference type="ARBA" id="ARBA00022723"/>
    </source>
</evidence>
<keyword evidence="7 9" id="KW-0411">Iron-sulfur</keyword>
<keyword evidence="13" id="KW-1185">Reference proteome</keyword>
<comment type="cofactor">
    <cofactor evidence="9">
        <name>[2Fe-2S] cluster</name>
        <dbReference type="ChEBI" id="CHEBI:190135"/>
    </cofactor>
</comment>
<evidence type="ECO:0000256" key="7">
    <source>
        <dbReference type="ARBA" id="ARBA00023014"/>
    </source>
</evidence>
<dbReference type="GO" id="GO:0051539">
    <property type="term" value="F:4 iron, 4 sulfur cluster binding"/>
    <property type="evidence" value="ECO:0007669"/>
    <property type="project" value="UniProtKB-KW"/>
</dbReference>